<dbReference type="AlphaFoldDB" id="A0A433D593"/>
<evidence type="ECO:0000313" key="1">
    <source>
        <dbReference type="EMBL" id="RUP45999.1"/>
    </source>
</evidence>
<dbReference type="EMBL" id="RBNI01006476">
    <property type="protein sequence ID" value="RUP45999.1"/>
    <property type="molecule type" value="Genomic_DNA"/>
</dbReference>
<evidence type="ECO:0000313" key="2">
    <source>
        <dbReference type="Proteomes" id="UP000268093"/>
    </source>
</evidence>
<sequence>MWASGGTPSTYRQYFAFVFRRSFEDAKSVRPLWNNSAVLTVVKRATEIVRAHSHLDKVTEDRLPLVAKM</sequence>
<comment type="caution">
    <text evidence="1">The sequence shown here is derived from an EMBL/GenBank/DDBJ whole genome shotgun (WGS) entry which is preliminary data.</text>
</comment>
<dbReference type="OrthoDB" id="10492569at2759"/>
<proteinExistence type="predicted"/>
<gene>
    <name evidence="1" type="ORF">BC936DRAFT_147469</name>
</gene>
<protein>
    <submittedName>
        <fullName evidence="1">Uncharacterized protein</fullName>
    </submittedName>
</protein>
<organism evidence="1 2">
    <name type="scientific">Jimgerdemannia flammicorona</name>
    <dbReference type="NCBI Taxonomy" id="994334"/>
    <lineage>
        <taxon>Eukaryota</taxon>
        <taxon>Fungi</taxon>
        <taxon>Fungi incertae sedis</taxon>
        <taxon>Mucoromycota</taxon>
        <taxon>Mucoromycotina</taxon>
        <taxon>Endogonomycetes</taxon>
        <taxon>Endogonales</taxon>
        <taxon>Endogonaceae</taxon>
        <taxon>Jimgerdemannia</taxon>
    </lineage>
</organism>
<reference evidence="1 2" key="1">
    <citation type="journal article" date="2018" name="New Phytol.">
        <title>Phylogenomics of Endogonaceae and evolution of mycorrhizas within Mucoromycota.</title>
        <authorList>
            <person name="Chang Y."/>
            <person name="Desiro A."/>
            <person name="Na H."/>
            <person name="Sandor L."/>
            <person name="Lipzen A."/>
            <person name="Clum A."/>
            <person name="Barry K."/>
            <person name="Grigoriev I.V."/>
            <person name="Martin F.M."/>
            <person name="Stajich J.E."/>
            <person name="Smith M.E."/>
            <person name="Bonito G."/>
            <person name="Spatafora J.W."/>
        </authorList>
    </citation>
    <scope>NUCLEOTIDE SEQUENCE [LARGE SCALE GENOMIC DNA]</scope>
    <source>
        <strain evidence="1 2">GMNB39</strain>
    </source>
</reference>
<name>A0A433D593_9FUNG</name>
<keyword evidence="2" id="KW-1185">Reference proteome</keyword>
<accession>A0A433D593</accession>
<dbReference type="Proteomes" id="UP000268093">
    <property type="component" value="Unassembled WGS sequence"/>
</dbReference>